<protein>
    <submittedName>
        <fullName evidence="3">Uncharacterized protein</fullName>
    </submittedName>
</protein>
<organism evidence="3 4">
    <name type="scientific">Pleurodeles waltl</name>
    <name type="common">Iberian ribbed newt</name>
    <dbReference type="NCBI Taxonomy" id="8319"/>
    <lineage>
        <taxon>Eukaryota</taxon>
        <taxon>Metazoa</taxon>
        <taxon>Chordata</taxon>
        <taxon>Craniata</taxon>
        <taxon>Vertebrata</taxon>
        <taxon>Euteleostomi</taxon>
        <taxon>Amphibia</taxon>
        <taxon>Batrachia</taxon>
        <taxon>Caudata</taxon>
        <taxon>Salamandroidea</taxon>
        <taxon>Salamandridae</taxon>
        <taxon>Pleurodelinae</taxon>
        <taxon>Pleurodeles</taxon>
    </lineage>
</organism>
<feature type="compositionally biased region" description="Basic residues" evidence="2">
    <location>
        <begin position="296"/>
        <end position="307"/>
    </location>
</feature>
<dbReference type="InterPro" id="IPR004244">
    <property type="entry name" value="Transposase_22"/>
</dbReference>
<dbReference type="Proteomes" id="UP001066276">
    <property type="component" value="Chromosome 3_2"/>
</dbReference>
<gene>
    <name evidence="3" type="ORF">NDU88_006957</name>
</gene>
<dbReference type="AlphaFoldDB" id="A0AAV7U230"/>
<feature type="region of interest" description="Disordered" evidence="2">
    <location>
        <begin position="270"/>
        <end position="307"/>
    </location>
</feature>
<sequence>MASQKHGKKEGSLKDLFAKTPAKRMAQTAPLEAACGDAAGPGLLESDGAPLTRAFREQLFESLRDDLATLKREIAADIKDLKREVIDLGQRVDTMEQAQDTREEELDCHRRERLSLQDKNQELQYQIEDLEIRSRRSNIRIKGVLTQAVVGPLEDFVVRLFHHVAPVLKEQDIVLDRTHRAGRPARAPGQAQDILTCLHYYKQRAVIMAVISLMTLQRRRLLRPVTDLLREKGIKYQWCHPFRVLFTSHNELRSIRTLEEAQRLDGMSQNFEERAQKVAPLAQRRGTDRGQSQTVSHRRKACKPSKG</sequence>
<accession>A0AAV7U230</accession>
<keyword evidence="1" id="KW-0175">Coiled coil</keyword>
<reference evidence="3" key="1">
    <citation type="journal article" date="2022" name="bioRxiv">
        <title>Sequencing and chromosome-scale assembly of the giantPleurodeles waltlgenome.</title>
        <authorList>
            <person name="Brown T."/>
            <person name="Elewa A."/>
            <person name="Iarovenko S."/>
            <person name="Subramanian E."/>
            <person name="Araus A.J."/>
            <person name="Petzold A."/>
            <person name="Susuki M."/>
            <person name="Suzuki K.-i.T."/>
            <person name="Hayashi T."/>
            <person name="Toyoda A."/>
            <person name="Oliveira C."/>
            <person name="Osipova E."/>
            <person name="Leigh N.D."/>
            <person name="Simon A."/>
            <person name="Yun M.H."/>
        </authorList>
    </citation>
    <scope>NUCLEOTIDE SEQUENCE</scope>
    <source>
        <strain evidence="3">20211129_DDA</strain>
        <tissue evidence="3">Liver</tissue>
    </source>
</reference>
<dbReference type="Gene3D" id="3.30.250.20">
    <property type="entry name" value="L1 transposable element, C-terminal domain"/>
    <property type="match status" value="1"/>
</dbReference>
<evidence type="ECO:0000256" key="1">
    <source>
        <dbReference type="SAM" id="Coils"/>
    </source>
</evidence>
<dbReference type="InterPro" id="IPR042566">
    <property type="entry name" value="L1_C"/>
</dbReference>
<name>A0AAV7U230_PLEWA</name>
<feature type="coiled-coil region" evidence="1">
    <location>
        <begin position="64"/>
        <end position="133"/>
    </location>
</feature>
<evidence type="ECO:0000256" key="2">
    <source>
        <dbReference type="SAM" id="MobiDB-lite"/>
    </source>
</evidence>
<comment type="caution">
    <text evidence="3">The sequence shown here is derived from an EMBL/GenBank/DDBJ whole genome shotgun (WGS) entry which is preliminary data.</text>
</comment>
<evidence type="ECO:0000313" key="3">
    <source>
        <dbReference type="EMBL" id="KAJ1181757.1"/>
    </source>
</evidence>
<proteinExistence type="predicted"/>
<keyword evidence="4" id="KW-1185">Reference proteome</keyword>
<dbReference type="PANTHER" id="PTHR11505">
    <property type="entry name" value="L1 TRANSPOSABLE ELEMENT-RELATED"/>
    <property type="match status" value="1"/>
</dbReference>
<dbReference type="EMBL" id="JANPWB010000006">
    <property type="protein sequence ID" value="KAJ1181757.1"/>
    <property type="molecule type" value="Genomic_DNA"/>
</dbReference>
<evidence type="ECO:0000313" key="4">
    <source>
        <dbReference type="Proteomes" id="UP001066276"/>
    </source>
</evidence>